<evidence type="ECO:0000313" key="5">
    <source>
        <dbReference type="Proteomes" id="UP000318571"/>
    </source>
</evidence>
<feature type="domain" description="F-box" evidence="3">
    <location>
        <begin position="10"/>
        <end position="58"/>
    </location>
</feature>
<dbReference type="STRING" id="6832.A0A553PQ60"/>
<proteinExistence type="predicted"/>
<organism evidence="4 5">
    <name type="scientific">Tigriopus californicus</name>
    <name type="common">Marine copepod</name>
    <dbReference type="NCBI Taxonomy" id="6832"/>
    <lineage>
        <taxon>Eukaryota</taxon>
        <taxon>Metazoa</taxon>
        <taxon>Ecdysozoa</taxon>
        <taxon>Arthropoda</taxon>
        <taxon>Crustacea</taxon>
        <taxon>Multicrustacea</taxon>
        <taxon>Hexanauplia</taxon>
        <taxon>Copepoda</taxon>
        <taxon>Harpacticoida</taxon>
        <taxon>Harpacticidae</taxon>
        <taxon>Tigriopus</taxon>
    </lineage>
</organism>
<dbReference type="AlphaFoldDB" id="A0A553PQ60"/>
<feature type="coiled-coil region" evidence="1">
    <location>
        <begin position="240"/>
        <end position="274"/>
    </location>
</feature>
<feature type="region of interest" description="Disordered" evidence="2">
    <location>
        <begin position="298"/>
        <end position="355"/>
    </location>
</feature>
<reference evidence="4 5" key="1">
    <citation type="journal article" date="2018" name="Nat. Ecol. Evol.">
        <title>Genomic signatures of mitonuclear coevolution across populations of Tigriopus californicus.</title>
        <authorList>
            <person name="Barreto F.S."/>
            <person name="Watson E.T."/>
            <person name="Lima T.G."/>
            <person name="Willett C.S."/>
            <person name="Edmands S."/>
            <person name="Li W."/>
            <person name="Burton R.S."/>
        </authorList>
    </citation>
    <scope>NUCLEOTIDE SEQUENCE [LARGE SCALE GENOMIC DNA]</scope>
    <source>
        <strain evidence="4 5">San Diego</strain>
    </source>
</reference>
<comment type="caution">
    <text evidence="4">The sequence shown here is derived from an EMBL/GenBank/DDBJ whole genome shotgun (WGS) entry which is preliminary data.</text>
</comment>
<dbReference type="OrthoDB" id="5860767at2759"/>
<evidence type="ECO:0000256" key="1">
    <source>
        <dbReference type="SAM" id="Coils"/>
    </source>
</evidence>
<dbReference type="InterPro" id="IPR039719">
    <property type="entry name" value="FBXO28"/>
</dbReference>
<feature type="region of interest" description="Disordered" evidence="2">
    <location>
        <begin position="195"/>
        <end position="216"/>
    </location>
</feature>
<feature type="compositionally biased region" description="Low complexity" evidence="2">
    <location>
        <begin position="199"/>
        <end position="209"/>
    </location>
</feature>
<evidence type="ECO:0000259" key="3">
    <source>
        <dbReference type="PROSITE" id="PS50181"/>
    </source>
</evidence>
<dbReference type="PROSITE" id="PS50181">
    <property type="entry name" value="FBOX"/>
    <property type="match status" value="1"/>
</dbReference>
<keyword evidence="5" id="KW-1185">Reference proteome</keyword>
<gene>
    <name evidence="4" type="ORF">TCAL_10263</name>
</gene>
<dbReference type="GO" id="GO:0000209">
    <property type="term" value="P:protein polyubiquitination"/>
    <property type="evidence" value="ECO:0007669"/>
    <property type="project" value="TreeGrafter"/>
</dbReference>
<feature type="compositionally biased region" description="Basic and acidic residues" evidence="2">
    <location>
        <begin position="303"/>
        <end position="312"/>
    </location>
</feature>
<sequence length="355" mass="39762">MSLSGFAPVGSSFAMMPDCVLNRVFDFLSYDEVSQIRVLTKRINHLCQSHLNRGFKGAERYHAECIKEVKSKLPRRESVRRNHPLIRHSDILTAVETRLSLLSMTFMKFVDADLCCFIPGKVVDEIFRVLRKIRHEKVLPRAFDVLQELRDISSMAMEHFEEKIVPTFNLSNISLLSPKSTSSFLYGLPVADTSTPIRPSSSSSSPSSSANPGRVSMIGNKILVTDNKFRSLTKSNKKFLSDTRRIVKEFKATIQEQNNKISNLENVLSAQEAVIANQSELLKKQSAKLLNLEKHMISNKGKPGQDVEHPVDTPRGVKRSLSEDDEDQGRPQSSPTSMSSSSGTQPEAKVLKLSE</sequence>
<evidence type="ECO:0000256" key="2">
    <source>
        <dbReference type="SAM" id="MobiDB-lite"/>
    </source>
</evidence>
<dbReference type="PANTHER" id="PTHR13252">
    <property type="entry name" value="F-BOX ONLY PROTEIN 28"/>
    <property type="match status" value="1"/>
</dbReference>
<accession>A0A553PQ60</accession>
<dbReference type="EMBL" id="VCGU01000002">
    <property type="protein sequence ID" value="TRY79822.1"/>
    <property type="molecule type" value="Genomic_DNA"/>
</dbReference>
<name>A0A553PQ60_TIGCA</name>
<dbReference type="PANTHER" id="PTHR13252:SF9">
    <property type="entry name" value="F-BOX ONLY PROTEIN 28"/>
    <property type="match status" value="1"/>
</dbReference>
<keyword evidence="1" id="KW-0175">Coiled coil</keyword>
<dbReference type="InterPro" id="IPR001810">
    <property type="entry name" value="F-box_dom"/>
</dbReference>
<feature type="compositionally biased region" description="Low complexity" evidence="2">
    <location>
        <begin position="333"/>
        <end position="342"/>
    </location>
</feature>
<protein>
    <recommendedName>
        <fullName evidence="3">F-box domain-containing protein</fullName>
    </recommendedName>
</protein>
<evidence type="ECO:0000313" key="4">
    <source>
        <dbReference type="EMBL" id="TRY79822.1"/>
    </source>
</evidence>
<dbReference type="Proteomes" id="UP000318571">
    <property type="component" value="Chromosome 6"/>
</dbReference>